<dbReference type="InterPro" id="IPR058240">
    <property type="entry name" value="rSAM_sf"/>
</dbReference>
<reference evidence="7 8" key="1">
    <citation type="submission" date="2024-05" db="EMBL/GenBank/DDBJ databases">
        <title>Roseateles sp. DJS-2-20 16S ribosomal RNA gene Genome sequencing and assembly.</title>
        <authorList>
            <person name="Woo H."/>
        </authorList>
    </citation>
    <scope>NUCLEOTIDE SEQUENCE [LARGE SCALE GENOMIC DNA]</scope>
    <source>
        <strain evidence="7 8">DJS-2-20</strain>
    </source>
</reference>
<dbReference type="RefSeq" id="WP_347703342.1">
    <property type="nucleotide sequence ID" value="NZ_JBDPZD010000001.1"/>
</dbReference>
<accession>A0ABV0FX65</accession>
<dbReference type="Gene3D" id="1.25.40.10">
    <property type="entry name" value="Tetratricopeptide repeat domain"/>
    <property type="match status" value="1"/>
</dbReference>
<dbReference type="Pfam" id="PF13432">
    <property type="entry name" value="TPR_16"/>
    <property type="match status" value="1"/>
</dbReference>
<dbReference type="EMBL" id="JBDPZD010000001">
    <property type="protein sequence ID" value="MEO3690514.1"/>
    <property type="molecule type" value="Genomic_DNA"/>
</dbReference>
<evidence type="ECO:0000256" key="5">
    <source>
        <dbReference type="ARBA" id="ARBA00023014"/>
    </source>
</evidence>
<feature type="domain" description="Radical SAM core" evidence="6">
    <location>
        <begin position="153"/>
        <end position="277"/>
    </location>
</feature>
<keyword evidence="3" id="KW-0479">Metal-binding</keyword>
<keyword evidence="4" id="KW-0408">Iron</keyword>
<dbReference type="Proteomes" id="UP001495147">
    <property type="component" value="Unassembled WGS sequence"/>
</dbReference>
<dbReference type="PANTHER" id="PTHR11228:SF34">
    <property type="entry name" value="TUNGSTEN-CONTAINING ALDEHYDE FERREDOXIN OXIDOREDUCTASE COFACTOR MODIFYING PROTEIN"/>
    <property type="match status" value="1"/>
</dbReference>
<keyword evidence="8" id="KW-1185">Reference proteome</keyword>
<evidence type="ECO:0000313" key="8">
    <source>
        <dbReference type="Proteomes" id="UP001495147"/>
    </source>
</evidence>
<dbReference type="SFLD" id="SFLDS00029">
    <property type="entry name" value="Radical_SAM"/>
    <property type="match status" value="1"/>
</dbReference>
<proteinExistence type="predicted"/>
<evidence type="ECO:0000256" key="3">
    <source>
        <dbReference type="ARBA" id="ARBA00022723"/>
    </source>
</evidence>
<dbReference type="InterPro" id="IPR050377">
    <property type="entry name" value="Radical_SAM_PqqE_MftC-like"/>
</dbReference>
<keyword evidence="5" id="KW-0411">Iron-sulfur</keyword>
<organism evidence="7 8">
    <name type="scientific">Roseateles paludis</name>
    <dbReference type="NCBI Taxonomy" id="3145238"/>
    <lineage>
        <taxon>Bacteria</taxon>
        <taxon>Pseudomonadati</taxon>
        <taxon>Pseudomonadota</taxon>
        <taxon>Betaproteobacteria</taxon>
        <taxon>Burkholderiales</taxon>
        <taxon>Sphaerotilaceae</taxon>
        <taxon>Roseateles</taxon>
    </lineage>
</organism>
<evidence type="ECO:0000313" key="7">
    <source>
        <dbReference type="EMBL" id="MEO3690514.1"/>
    </source>
</evidence>
<evidence type="ECO:0000259" key="6">
    <source>
        <dbReference type="Pfam" id="PF04055"/>
    </source>
</evidence>
<dbReference type="SFLD" id="SFLDG01067">
    <property type="entry name" value="SPASM/twitch_domain_containing"/>
    <property type="match status" value="1"/>
</dbReference>
<dbReference type="SUPFAM" id="SSF102114">
    <property type="entry name" value="Radical SAM enzymes"/>
    <property type="match status" value="1"/>
</dbReference>
<dbReference type="CDD" id="cd01335">
    <property type="entry name" value="Radical_SAM"/>
    <property type="match status" value="1"/>
</dbReference>
<keyword evidence="2" id="KW-0949">S-adenosyl-L-methionine</keyword>
<evidence type="ECO:0000256" key="1">
    <source>
        <dbReference type="ARBA" id="ARBA00001966"/>
    </source>
</evidence>
<evidence type="ECO:0000256" key="4">
    <source>
        <dbReference type="ARBA" id="ARBA00023004"/>
    </source>
</evidence>
<comment type="caution">
    <text evidence="7">The sequence shown here is derived from an EMBL/GenBank/DDBJ whole genome shotgun (WGS) entry which is preliminary data.</text>
</comment>
<gene>
    <name evidence="7" type="ORF">ABDJ85_03480</name>
</gene>
<dbReference type="PANTHER" id="PTHR11228">
    <property type="entry name" value="RADICAL SAM DOMAIN PROTEIN"/>
    <property type="match status" value="1"/>
</dbReference>
<name>A0ABV0FX65_9BURK</name>
<comment type="cofactor">
    <cofactor evidence="1">
        <name>[4Fe-4S] cluster</name>
        <dbReference type="ChEBI" id="CHEBI:49883"/>
    </cofactor>
</comment>
<evidence type="ECO:0000256" key="2">
    <source>
        <dbReference type="ARBA" id="ARBA00022691"/>
    </source>
</evidence>
<dbReference type="Pfam" id="PF04055">
    <property type="entry name" value="Radical_SAM"/>
    <property type="match status" value="1"/>
</dbReference>
<dbReference type="Gene3D" id="3.20.20.70">
    <property type="entry name" value="Aldolase class I"/>
    <property type="match status" value="1"/>
</dbReference>
<dbReference type="InterPro" id="IPR007197">
    <property type="entry name" value="rSAM"/>
</dbReference>
<sequence length="446" mass="50756">MTTDADRATELQRQGRLDEAAALYERLLQGPSFQPALRHNLGLLRLQQGRISEALPLLERAHSEDGRHPQWAQSLPVIGMRLYEHGLWESALIWLERSVALTPPDAAVAQALARLRPRPHLAPEVWDELQQRSLLRYTPRESASYVYAIDVVGTCNLRCPTCPVGNFAAAERPKGFMEPELFERILDKIVAERVAERPQIWLYNWGEPLLHPELPALVRAVHVRGLTVHLSSNLNIERGIPELARANPDELKVSLSGFTQATYQRTHVRGDLHLVRANLYLLRHWLDKTQASTRVWVGHHLYKDTQDQVPAVRALCDELRFEHHPIAAFYQPLERLIDHLEGRAPPDPVHDLLIEPPAVYLPRIKASRSTQHDCELRFNQTVINHDGSVALCCSVYDKPNMLGLDFVSTPHAELERAKYRHPFCGTCMKHGLQYSVQDPAKVFGPR</sequence>
<dbReference type="InterPro" id="IPR013785">
    <property type="entry name" value="Aldolase_TIM"/>
</dbReference>
<dbReference type="InterPro" id="IPR011990">
    <property type="entry name" value="TPR-like_helical_dom_sf"/>
</dbReference>
<protein>
    <submittedName>
        <fullName evidence="7">Tetratricopeptide repeat protein</fullName>
    </submittedName>
</protein>
<dbReference type="SUPFAM" id="SSF48452">
    <property type="entry name" value="TPR-like"/>
    <property type="match status" value="1"/>
</dbReference>